<accession>A0ABY8U245</accession>
<gene>
    <name evidence="2" type="ORF">OEZ85_001866</name>
</gene>
<dbReference type="EMBL" id="CP126213">
    <property type="protein sequence ID" value="WIA15184.1"/>
    <property type="molecule type" value="Genomic_DNA"/>
</dbReference>
<sequence>MAQALRQQAASSCSGVRSSVQRGLPLLAPRSAAWRLSKTTCAAIKGGAEDDLLMASGCPVPRDQQPIQELKQLQEMFLFDWATMPVPSFAGKLAAAWLGFFLLLGLPEMFLFDWATMPVPSFAGKLAAAWLGFFLLLGLPVSAVTFDLHKELLQCLTAASAGSSFIVTVLVWRLYLGWQHVGDRLISATVEYEETGWYDGQVWVKTPQVLMRDRLMSNYTVKPALARLKRTLLGLGGSLAAAMVLLATVPPPAVNSATYYAAYDGSSYSSSSSSSSSVAAAGQDSSSYDVSVSKYEPWALEDAAAAADADGDADAPRYDMRTHMMMQ</sequence>
<proteinExistence type="predicted"/>
<feature type="transmembrane region" description="Helical" evidence="1">
    <location>
        <begin position="158"/>
        <end position="176"/>
    </location>
</feature>
<keyword evidence="3" id="KW-1185">Reference proteome</keyword>
<dbReference type="PANTHER" id="PTHR34214">
    <property type="match status" value="1"/>
</dbReference>
<keyword evidence="1" id="KW-0472">Membrane</keyword>
<dbReference type="InterPro" id="IPR009631">
    <property type="entry name" value="CGLD27-like"/>
</dbReference>
<evidence type="ECO:0000313" key="2">
    <source>
        <dbReference type="EMBL" id="WIA15184.1"/>
    </source>
</evidence>
<organism evidence="2 3">
    <name type="scientific">Tetradesmus obliquus</name>
    <name type="common">Green alga</name>
    <name type="synonym">Acutodesmus obliquus</name>
    <dbReference type="NCBI Taxonomy" id="3088"/>
    <lineage>
        <taxon>Eukaryota</taxon>
        <taxon>Viridiplantae</taxon>
        <taxon>Chlorophyta</taxon>
        <taxon>core chlorophytes</taxon>
        <taxon>Chlorophyceae</taxon>
        <taxon>CS clade</taxon>
        <taxon>Sphaeropleales</taxon>
        <taxon>Scenedesmaceae</taxon>
        <taxon>Tetradesmus</taxon>
    </lineage>
</organism>
<evidence type="ECO:0008006" key="4">
    <source>
        <dbReference type="Google" id="ProtNLM"/>
    </source>
</evidence>
<feature type="transmembrane region" description="Helical" evidence="1">
    <location>
        <begin position="232"/>
        <end position="249"/>
    </location>
</feature>
<evidence type="ECO:0000256" key="1">
    <source>
        <dbReference type="SAM" id="Phobius"/>
    </source>
</evidence>
<feature type="transmembrane region" description="Helical" evidence="1">
    <location>
        <begin position="94"/>
        <end position="114"/>
    </location>
</feature>
<dbReference type="Proteomes" id="UP001244341">
    <property type="component" value="Chromosome 6b"/>
</dbReference>
<feature type="transmembrane region" description="Helical" evidence="1">
    <location>
        <begin position="126"/>
        <end position="146"/>
    </location>
</feature>
<reference evidence="2 3" key="1">
    <citation type="submission" date="2023-05" db="EMBL/GenBank/DDBJ databases">
        <title>A 100% complete, gapless, phased diploid assembly of the Scenedesmus obliquus UTEX 3031 genome.</title>
        <authorList>
            <person name="Biondi T.C."/>
            <person name="Hanschen E.R."/>
            <person name="Kwon T."/>
            <person name="Eng W."/>
            <person name="Kruse C.P.S."/>
            <person name="Koehler S.I."/>
            <person name="Kunde Y."/>
            <person name="Gleasner C.D."/>
            <person name="You Mak K.T."/>
            <person name="Polle J."/>
            <person name="Hovde B.T."/>
            <person name="Starkenburg S.R."/>
        </authorList>
    </citation>
    <scope>NUCLEOTIDE SEQUENCE [LARGE SCALE GENOMIC DNA]</scope>
    <source>
        <strain evidence="2 3">DOE0152z</strain>
    </source>
</reference>
<keyword evidence="1" id="KW-0812">Transmembrane</keyword>
<dbReference type="PANTHER" id="PTHR34214:SF1">
    <property type="entry name" value="DUF1230 FAMILY PROTEIN"/>
    <property type="match status" value="1"/>
</dbReference>
<dbReference type="Pfam" id="PF06799">
    <property type="entry name" value="CGLD27-like"/>
    <property type="match status" value="2"/>
</dbReference>
<name>A0ABY8U245_TETOB</name>
<protein>
    <recommendedName>
        <fullName evidence="4">DUF1230 domain-containing protein</fullName>
    </recommendedName>
</protein>
<keyword evidence="1" id="KW-1133">Transmembrane helix</keyword>
<evidence type="ECO:0000313" key="3">
    <source>
        <dbReference type="Proteomes" id="UP001244341"/>
    </source>
</evidence>